<proteinExistence type="predicted"/>
<sequence>MIVLVPAYEPDERLVRLVADLRATAPDVRVLVVDDGSGPAYRPVFDAVRGPGCTVLTYPENRGKGCALKTGFAYAERQHPGQDVVCADSDGQHSVADVLRVAAALAAQPADRPATVLGIRAFTGPVPARSVLGNRVTARLFHLATGLRLRDTQTGLRGYPAALLPWLRSVRGERFEYELNLLLRAAADGLPVEEVEIATIYLDANASSHFRPLADSARVLAPLLLFSASSLAAFAVDTLALLALHAVTGSLAASVLGARVLSAGANFAVNRRVVFRRGRRVPAGRAAARYAALAGMLVGANYLLLAGLTGLGVGLLPAKVLTEAALYLVSFQVQRRLVFAPAPMPEPAPAPEPEPAPTPDPAPTPTPTAPTAPRPAGSRAP</sequence>
<accession>A0A511FKA6</accession>
<comment type="caution">
    <text evidence="9">The sequence shown here is derived from an EMBL/GenBank/DDBJ whole genome shotgun (WGS) entry which is preliminary data.</text>
</comment>
<dbReference type="Proteomes" id="UP000321723">
    <property type="component" value="Unassembled WGS sequence"/>
</dbReference>
<evidence type="ECO:0000259" key="8">
    <source>
        <dbReference type="Pfam" id="PF04138"/>
    </source>
</evidence>
<feature type="transmembrane region" description="Helical" evidence="6">
    <location>
        <begin position="250"/>
        <end position="269"/>
    </location>
</feature>
<reference evidence="10 12" key="2">
    <citation type="submission" date="2020-08" db="EMBL/GenBank/DDBJ databases">
        <title>Sequencing the genomes of 1000 actinobacteria strains.</title>
        <authorList>
            <person name="Klenk H.-P."/>
        </authorList>
    </citation>
    <scope>NUCLEOTIDE SEQUENCE [LARGE SCALE GENOMIC DNA]</scope>
    <source>
        <strain evidence="10 12">DSM 9581</strain>
    </source>
</reference>
<reference evidence="9 11" key="1">
    <citation type="submission" date="2019-07" db="EMBL/GenBank/DDBJ databases">
        <title>Whole genome shotgun sequence of Cellulomonas hominis NBRC 16055.</title>
        <authorList>
            <person name="Hosoyama A."/>
            <person name="Uohara A."/>
            <person name="Ohji S."/>
            <person name="Ichikawa N."/>
        </authorList>
    </citation>
    <scope>NUCLEOTIDE SEQUENCE [LARGE SCALE GENOMIC DNA]</scope>
    <source>
        <strain evidence="9 11">NBRC 16055</strain>
    </source>
</reference>
<dbReference type="GO" id="GO:0016020">
    <property type="term" value="C:membrane"/>
    <property type="evidence" value="ECO:0007669"/>
    <property type="project" value="UniProtKB-SubCell"/>
</dbReference>
<feature type="transmembrane region" description="Helical" evidence="6">
    <location>
        <begin position="290"/>
        <end position="316"/>
    </location>
</feature>
<dbReference type="OrthoDB" id="9810303at2"/>
<keyword evidence="3 6" id="KW-1133">Transmembrane helix</keyword>
<evidence type="ECO:0000259" key="7">
    <source>
        <dbReference type="Pfam" id="PF00535"/>
    </source>
</evidence>
<feature type="region of interest" description="Disordered" evidence="5">
    <location>
        <begin position="342"/>
        <end position="381"/>
    </location>
</feature>
<evidence type="ECO:0000256" key="4">
    <source>
        <dbReference type="ARBA" id="ARBA00023136"/>
    </source>
</evidence>
<evidence type="ECO:0000313" key="9">
    <source>
        <dbReference type="EMBL" id="GEL48837.1"/>
    </source>
</evidence>
<dbReference type="Proteomes" id="UP000564629">
    <property type="component" value="Unassembled WGS sequence"/>
</dbReference>
<dbReference type="Gene3D" id="3.90.550.10">
    <property type="entry name" value="Spore Coat Polysaccharide Biosynthesis Protein SpsA, Chain A"/>
    <property type="match status" value="1"/>
</dbReference>
<evidence type="ECO:0000256" key="1">
    <source>
        <dbReference type="ARBA" id="ARBA00004141"/>
    </source>
</evidence>
<evidence type="ECO:0000256" key="2">
    <source>
        <dbReference type="ARBA" id="ARBA00022692"/>
    </source>
</evidence>
<dbReference type="EMBL" id="JACHDN010000001">
    <property type="protein sequence ID" value="MBB5474171.1"/>
    <property type="molecule type" value="Genomic_DNA"/>
</dbReference>
<dbReference type="RefSeq" id="WP_146840833.1">
    <property type="nucleotide sequence ID" value="NZ_BJVQ01000117.1"/>
</dbReference>
<evidence type="ECO:0000256" key="5">
    <source>
        <dbReference type="SAM" id="MobiDB-lite"/>
    </source>
</evidence>
<name>A0A511FKA6_9CELL</name>
<dbReference type="EMBL" id="BJVQ01000117">
    <property type="protein sequence ID" value="GEL48837.1"/>
    <property type="molecule type" value="Genomic_DNA"/>
</dbReference>
<dbReference type="SUPFAM" id="SSF53448">
    <property type="entry name" value="Nucleotide-diphospho-sugar transferases"/>
    <property type="match status" value="1"/>
</dbReference>
<organism evidence="9 11">
    <name type="scientific">Cellulomonas hominis</name>
    <dbReference type="NCBI Taxonomy" id="156981"/>
    <lineage>
        <taxon>Bacteria</taxon>
        <taxon>Bacillati</taxon>
        <taxon>Actinomycetota</taxon>
        <taxon>Actinomycetes</taxon>
        <taxon>Micrococcales</taxon>
        <taxon>Cellulomonadaceae</taxon>
        <taxon>Cellulomonas</taxon>
    </lineage>
</organism>
<evidence type="ECO:0000256" key="6">
    <source>
        <dbReference type="SAM" id="Phobius"/>
    </source>
</evidence>
<dbReference type="InterPro" id="IPR029044">
    <property type="entry name" value="Nucleotide-diphossugar_trans"/>
</dbReference>
<keyword evidence="4 6" id="KW-0472">Membrane</keyword>
<evidence type="ECO:0000313" key="11">
    <source>
        <dbReference type="Proteomes" id="UP000321723"/>
    </source>
</evidence>
<dbReference type="Pfam" id="PF00535">
    <property type="entry name" value="Glycos_transf_2"/>
    <property type="match status" value="1"/>
</dbReference>
<keyword evidence="11" id="KW-1185">Reference proteome</keyword>
<dbReference type="Pfam" id="PF04138">
    <property type="entry name" value="GtrA_DPMS_TM"/>
    <property type="match status" value="1"/>
</dbReference>
<dbReference type="AlphaFoldDB" id="A0A511FKA6"/>
<dbReference type="CDD" id="cd04179">
    <property type="entry name" value="DPM_DPG-synthase_like"/>
    <property type="match status" value="1"/>
</dbReference>
<dbReference type="InterPro" id="IPR001173">
    <property type="entry name" value="Glyco_trans_2-like"/>
</dbReference>
<feature type="domain" description="Glycosyltransferase 2-like" evidence="7">
    <location>
        <begin position="3"/>
        <end position="111"/>
    </location>
</feature>
<gene>
    <name evidence="9" type="ORF">CHO01_39530</name>
    <name evidence="10" type="ORF">HNR08_002907</name>
</gene>
<feature type="domain" description="GtrA/DPMS transmembrane" evidence="8">
    <location>
        <begin position="226"/>
        <end position="339"/>
    </location>
</feature>
<dbReference type="InterPro" id="IPR007267">
    <property type="entry name" value="GtrA_DPMS_TM"/>
</dbReference>
<comment type="subcellular location">
    <subcellularLocation>
        <location evidence="1">Membrane</location>
        <topology evidence="1">Multi-pass membrane protein</topology>
    </subcellularLocation>
</comment>
<evidence type="ECO:0000256" key="3">
    <source>
        <dbReference type="ARBA" id="ARBA00022989"/>
    </source>
</evidence>
<dbReference type="PANTHER" id="PTHR10859:SF114">
    <property type="entry name" value="DOLICHOL-PHOSPHATE MANNOSYLTRANSFERASE"/>
    <property type="match status" value="1"/>
</dbReference>
<dbReference type="GO" id="GO:0006487">
    <property type="term" value="P:protein N-linked glycosylation"/>
    <property type="evidence" value="ECO:0007669"/>
    <property type="project" value="TreeGrafter"/>
</dbReference>
<feature type="transmembrane region" description="Helical" evidence="6">
    <location>
        <begin position="219"/>
        <end position="244"/>
    </location>
</feature>
<evidence type="ECO:0000313" key="12">
    <source>
        <dbReference type="Proteomes" id="UP000564629"/>
    </source>
</evidence>
<evidence type="ECO:0000313" key="10">
    <source>
        <dbReference type="EMBL" id="MBB5474171.1"/>
    </source>
</evidence>
<dbReference type="PANTHER" id="PTHR10859">
    <property type="entry name" value="GLYCOSYL TRANSFERASE"/>
    <property type="match status" value="1"/>
</dbReference>
<keyword evidence="2 6" id="KW-0812">Transmembrane</keyword>
<protein>
    <submittedName>
        <fullName evidence="9">Polysaccharide synthesis protein GtrA</fullName>
    </submittedName>
    <submittedName>
        <fullName evidence="10">Putative flippase GtrA</fullName>
    </submittedName>
</protein>
<dbReference type="GO" id="GO:0000271">
    <property type="term" value="P:polysaccharide biosynthetic process"/>
    <property type="evidence" value="ECO:0007669"/>
    <property type="project" value="InterPro"/>
</dbReference>
<feature type="compositionally biased region" description="Pro residues" evidence="5">
    <location>
        <begin position="342"/>
        <end position="373"/>
    </location>
</feature>